<proteinExistence type="predicted"/>
<accession>A0ABN3TIK5</accession>
<organism evidence="1 2">
    <name type="scientific">Streptomyces luteosporeus</name>
    <dbReference type="NCBI Taxonomy" id="173856"/>
    <lineage>
        <taxon>Bacteria</taxon>
        <taxon>Bacillati</taxon>
        <taxon>Actinomycetota</taxon>
        <taxon>Actinomycetes</taxon>
        <taxon>Kitasatosporales</taxon>
        <taxon>Streptomycetaceae</taxon>
        <taxon>Streptomyces</taxon>
    </lineage>
</organism>
<keyword evidence="2" id="KW-1185">Reference proteome</keyword>
<evidence type="ECO:0000313" key="1">
    <source>
        <dbReference type="EMBL" id="GAA2707803.1"/>
    </source>
</evidence>
<dbReference type="RefSeq" id="WP_344432743.1">
    <property type="nucleotide sequence ID" value="NZ_BAAASL010000001.1"/>
</dbReference>
<protein>
    <recommendedName>
        <fullName evidence="3">DNA-binding protein</fullName>
    </recommendedName>
</protein>
<evidence type="ECO:0008006" key="3">
    <source>
        <dbReference type="Google" id="ProtNLM"/>
    </source>
</evidence>
<dbReference type="Proteomes" id="UP001500886">
    <property type="component" value="Unassembled WGS sequence"/>
</dbReference>
<gene>
    <name evidence="1" type="ORF">GCM10010315_03090</name>
</gene>
<reference evidence="1 2" key="1">
    <citation type="journal article" date="2019" name="Int. J. Syst. Evol. Microbiol.">
        <title>The Global Catalogue of Microorganisms (GCM) 10K type strain sequencing project: providing services to taxonomists for standard genome sequencing and annotation.</title>
        <authorList>
            <consortium name="The Broad Institute Genomics Platform"/>
            <consortium name="The Broad Institute Genome Sequencing Center for Infectious Disease"/>
            <person name="Wu L."/>
            <person name="Ma J."/>
        </authorList>
    </citation>
    <scope>NUCLEOTIDE SEQUENCE [LARGE SCALE GENOMIC DNA]</scope>
    <source>
        <strain evidence="1 2">JCM 4542</strain>
    </source>
</reference>
<evidence type="ECO:0000313" key="2">
    <source>
        <dbReference type="Proteomes" id="UP001500886"/>
    </source>
</evidence>
<dbReference type="EMBL" id="BAAASL010000001">
    <property type="protein sequence ID" value="GAA2707803.1"/>
    <property type="molecule type" value="Genomic_DNA"/>
</dbReference>
<comment type="caution">
    <text evidence="1">The sequence shown here is derived from an EMBL/GenBank/DDBJ whole genome shotgun (WGS) entry which is preliminary data.</text>
</comment>
<name>A0ABN3TIK5_9ACTN</name>
<sequence>MPSHDNLRHAAARTARELADAFQAHGCSVQVVPQPPVDGQVYLSIHDPLTGYEAELLTAALAAYTAPHAPTPCEECRAIKRKRARALREGDRATAVEMATVMGFHQRYAHA</sequence>